<dbReference type="PROSITE" id="PS51257">
    <property type="entry name" value="PROKAR_LIPOPROTEIN"/>
    <property type="match status" value="1"/>
</dbReference>
<dbReference type="KEGG" id="pmes:FX988_02724"/>
<gene>
    <name evidence="1" type="ORF">FX988_02724</name>
</gene>
<proteinExistence type="predicted"/>
<organism evidence="1 2">
    <name type="scientific">Paraglaciecola mesophila</name>
    <dbReference type="NCBI Taxonomy" id="197222"/>
    <lineage>
        <taxon>Bacteria</taxon>
        <taxon>Pseudomonadati</taxon>
        <taxon>Pseudomonadota</taxon>
        <taxon>Gammaproteobacteria</taxon>
        <taxon>Alteromonadales</taxon>
        <taxon>Alteromonadaceae</taxon>
        <taxon>Paraglaciecola</taxon>
    </lineage>
</organism>
<dbReference type="OrthoDB" id="6064963at2"/>
<reference evidence="1 2" key="1">
    <citation type="submission" date="2019-12" db="EMBL/GenBank/DDBJ databases">
        <title>Genome sequencing and assembly of endphytes of Porphyra tenera.</title>
        <authorList>
            <person name="Park J.M."/>
            <person name="Shin R."/>
            <person name="Jo S.H."/>
        </authorList>
    </citation>
    <scope>NUCLEOTIDE SEQUENCE [LARGE SCALE GENOMIC DNA]</scope>
    <source>
        <strain evidence="1 2">GPM4</strain>
    </source>
</reference>
<keyword evidence="2" id="KW-1185">Reference proteome</keyword>
<protein>
    <recommendedName>
        <fullName evidence="3">Lipoprotein</fullName>
    </recommendedName>
</protein>
<evidence type="ECO:0000313" key="1">
    <source>
        <dbReference type="EMBL" id="QHJ12467.1"/>
    </source>
</evidence>
<name>A0A857JNE3_9ALTE</name>
<dbReference type="Proteomes" id="UP000464524">
    <property type="component" value="Chromosome"/>
</dbReference>
<dbReference type="EMBL" id="CP047656">
    <property type="protein sequence ID" value="QHJ12467.1"/>
    <property type="molecule type" value="Genomic_DNA"/>
</dbReference>
<evidence type="ECO:0000313" key="2">
    <source>
        <dbReference type="Proteomes" id="UP000464524"/>
    </source>
</evidence>
<accession>A0A857JNE3</accession>
<sequence length="94" mass="10351">MKSMCSQAIILISLFGCATSDIARVNDEYRILKEGGSMLTGTFRLASLKADALNESNDICIKQNKKVEILDEISVPVSLGVFARYELSFRCIEG</sequence>
<evidence type="ECO:0008006" key="3">
    <source>
        <dbReference type="Google" id="ProtNLM"/>
    </source>
</evidence>
<dbReference type="AlphaFoldDB" id="A0A857JNE3"/>
<dbReference type="RefSeq" id="WP_160180559.1">
    <property type="nucleotide sequence ID" value="NZ_CP047656.1"/>
</dbReference>